<protein>
    <submittedName>
        <fullName evidence="2">Peptidase A24</fullName>
    </submittedName>
</protein>
<comment type="caution">
    <text evidence="2">The sequence shown here is derived from an EMBL/GenBank/DDBJ whole genome shotgun (WGS) entry which is preliminary data.</text>
</comment>
<dbReference type="GO" id="GO:0004190">
    <property type="term" value="F:aspartic-type endopeptidase activity"/>
    <property type="evidence" value="ECO:0007669"/>
    <property type="project" value="TreeGrafter"/>
</dbReference>
<accession>A0A1V8PRK4</accession>
<proteinExistence type="predicted"/>
<dbReference type="AlphaFoldDB" id="A0A1V8PRK4"/>
<dbReference type="PANTHER" id="PTHR30487:SF0">
    <property type="entry name" value="PREPILIN LEADER PEPTIDASE_N-METHYLTRANSFERASE-RELATED"/>
    <property type="match status" value="1"/>
</dbReference>
<evidence type="ECO:0000313" key="2">
    <source>
        <dbReference type="EMBL" id="OQM51335.1"/>
    </source>
</evidence>
<dbReference type="Pfam" id="PF06750">
    <property type="entry name" value="A24_N_bact"/>
    <property type="match status" value="1"/>
</dbReference>
<name>A0A1V8PRK4_9BIFI</name>
<feature type="domain" description="Prepilin peptidase A24 N-terminal" evidence="1">
    <location>
        <begin position="5"/>
        <end position="77"/>
    </location>
</feature>
<dbReference type="EMBL" id="NAQA01000003">
    <property type="protein sequence ID" value="OQM51335.1"/>
    <property type="molecule type" value="Genomic_DNA"/>
</dbReference>
<sequence length="78" mass="8636">MASLLVGGIFGSFLNAVIWRVPNHISITNPKRSFCPKGEAQIAWYDNIPIISWLVLGAKCRHCKEPIAARYPLVESLG</sequence>
<dbReference type="PANTHER" id="PTHR30487">
    <property type="entry name" value="TYPE 4 PREPILIN-LIKE PROTEINS LEADER PEPTIDE-PROCESSING ENZYME"/>
    <property type="match status" value="1"/>
</dbReference>
<dbReference type="InterPro" id="IPR050882">
    <property type="entry name" value="Prepilin_peptidase/N-MTase"/>
</dbReference>
<dbReference type="GO" id="GO:0005886">
    <property type="term" value="C:plasma membrane"/>
    <property type="evidence" value="ECO:0007669"/>
    <property type="project" value="TreeGrafter"/>
</dbReference>
<reference evidence="2 3" key="1">
    <citation type="submission" date="2017-03" db="EMBL/GenBank/DDBJ databases">
        <title>Maternal inheritance of bifidobacteria.</title>
        <authorList>
            <person name="Lugli G.A."/>
            <person name="Duranti S."/>
            <person name="Milani C."/>
            <person name="Mancabelli L."/>
        </authorList>
    </citation>
    <scope>NUCLEOTIDE SEQUENCE [LARGE SCALE GENOMIC DNA]</scope>
    <source>
        <strain evidence="2 3">1899B</strain>
    </source>
</reference>
<organism evidence="2 3">
    <name type="scientific">Bifidobacterium catenulatum</name>
    <dbReference type="NCBI Taxonomy" id="1686"/>
    <lineage>
        <taxon>Bacteria</taxon>
        <taxon>Bacillati</taxon>
        <taxon>Actinomycetota</taxon>
        <taxon>Actinomycetes</taxon>
        <taxon>Bifidobacteriales</taxon>
        <taxon>Bifidobacteriaceae</taxon>
        <taxon>Bifidobacterium</taxon>
    </lineage>
</organism>
<dbReference type="RefSeq" id="WP_257616818.1">
    <property type="nucleotide sequence ID" value="NZ_NAQA01000003.1"/>
</dbReference>
<dbReference type="Proteomes" id="UP000192666">
    <property type="component" value="Unassembled WGS sequence"/>
</dbReference>
<evidence type="ECO:0000313" key="3">
    <source>
        <dbReference type="Proteomes" id="UP000192666"/>
    </source>
</evidence>
<gene>
    <name evidence="2" type="ORF">B5782_1286</name>
</gene>
<dbReference type="InterPro" id="IPR010627">
    <property type="entry name" value="Prepilin_pept_A24_N"/>
</dbReference>
<evidence type="ECO:0000259" key="1">
    <source>
        <dbReference type="Pfam" id="PF06750"/>
    </source>
</evidence>
<dbReference type="GO" id="GO:0006465">
    <property type="term" value="P:signal peptide processing"/>
    <property type="evidence" value="ECO:0007669"/>
    <property type="project" value="TreeGrafter"/>
</dbReference>